<keyword evidence="1" id="KW-0812">Transmembrane</keyword>
<evidence type="ECO:0000313" key="3">
    <source>
        <dbReference type="Proteomes" id="UP001596958"/>
    </source>
</evidence>
<sequence>MPDKSPFIKITSWVIIAVSVASIAGWLFDIELLKTALPGFPSMKVNTAICLLLCGTVALFFIDDAEKHFNIIIPLNLIAFVLSALTLFEYAFDVNLRIDEFLVKESAADVAPGRMALTSASCLAMLTMGFAFVTAQAPKMFNMTAQLFFMIVAFLAILAITGYIFDMPFLHNLSMSKSMALLTAGLLLPQSLVYMALLRNSITDDNSNSRR</sequence>
<dbReference type="Proteomes" id="UP001596958">
    <property type="component" value="Unassembled WGS sequence"/>
</dbReference>
<evidence type="ECO:0000256" key="1">
    <source>
        <dbReference type="SAM" id="Phobius"/>
    </source>
</evidence>
<proteinExistence type="predicted"/>
<feature type="transmembrane region" description="Helical" evidence="1">
    <location>
        <begin position="7"/>
        <end position="28"/>
    </location>
</feature>
<keyword evidence="1" id="KW-1133">Transmembrane helix</keyword>
<dbReference type="RefSeq" id="WP_377096468.1">
    <property type="nucleotide sequence ID" value="NZ_JBHTHU010000001.1"/>
</dbReference>
<accession>A0ABW2YW07</accession>
<feature type="transmembrane region" description="Helical" evidence="1">
    <location>
        <begin position="43"/>
        <end position="62"/>
    </location>
</feature>
<reference evidence="3" key="1">
    <citation type="journal article" date="2019" name="Int. J. Syst. Evol. Microbiol.">
        <title>The Global Catalogue of Microorganisms (GCM) 10K type strain sequencing project: providing services to taxonomists for standard genome sequencing and annotation.</title>
        <authorList>
            <consortium name="The Broad Institute Genomics Platform"/>
            <consortium name="The Broad Institute Genome Sequencing Center for Infectious Disease"/>
            <person name="Wu L."/>
            <person name="Ma J."/>
        </authorList>
    </citation>
    <scope>NUCLEOTIDE SEQUENCE [LARGE SCALE GENOMIC DNA]</scope>
    <source>
        <strain evidence="3">CCUG 63418</strain>
    </source>
</reference>
<feature type="transmembrane region" description="Helical" evidence="1">
    <location>
        <begin position="69"/>
        <end position="92"/>
    </location>
</feature>
<dbReference type="EMBL" id="JBHTHU010000001">
    <property type="protein sequence ID" value="MFD0748745.1"/>
    <property type="molecule type" value="Genomic_DNA"/>
</dbReference>
<keyword evidence="3" id="KW-1185">Reference proteome</keyword>
<feature type="transmembrane region" description="Helical" evidence="1">
    <location>
        <begin position="112"/>
        <end position="135"/>
    </location>
</feature>
<organism evidence="2 3">
    <name type="scientific">Mucilaginibacter calamicampi</name>
    <dbReference type="NCBI Taxonomy" id="1302352"/>
    <lineage>
        <taxon>Bacteria</taxon>
        <taxon>Pseudomonadati</taxon>
        <taxon>Bacteroidota</taxon>
        <taxon>Sphingobacteriia</taxon>
        <taxon>Sphingobacteriales</taxon>
        <taxon>Sphingobacteriaceae</taxon>
        <taxon>Mucilaginibacter</taxon>
    </lineage>
</organism>
<gene>
    <name evidence="2" type="ORF">ACFQZS_01240</name>
</gene>
<feature type="transmembrane region" description="Helical" evidence="1">
    <location>
        <begin position="177"/>
        <end position="197"/>
    </location>
</feature>
<protein>
    <submittedName>
        <fullName evidence="2">Uncharacterized protein</fullName>
    </submittedName>
</protein>
<comment type="caution">
    <text evidence="2">The sequence shown here is derived from an EMBL/GenBank/DDBJ whole genome shotgun (WGS) entry which is preliminary data.</text>
</comment>
<keyword evidence="1" id="KW-0472">Membrane</keyword>
<feature type="transmembrane region" description="Helical" evidence="1">
    <location>
        <begin position="147"/>
        <end position="165"/>
    </location>
</feature>
<evidence type="ECO:0000313" key="2">
    <source>
        <dbReference type="EMBL" id="MFD0748745.1"/>
    </source>
</evidence>
<name>A0ABW2YW07_9SPHI</name>